<dbReference type="RefSeq" id="WP_022513099.1">
    <property type="nucleotide sequence ID" value="NZ_CP017037.1"/>
</dbReference>
<keyword evidence="2 4" id="KW-0694">RNA-binding</keyword>
<name>A0A1B3WE13_9FIRM</name>
<dbReference type="CDD" id="cd00165">
    <property type="entry name" value="S4"/>
    <property type="match status" value="1"/>
</dbReference>
<evidence type="ECO:0000313" key="7">
    <source>
        <dbReference type="EMBL" id="AOH39155.1"/>
    </source>
</evidence>
<dbReference type="PROSITE" id="PS50889">
    <property type="entry name" value="S4"/>
    <property type="match status" value="1"/>
</dbReference>
<accession>A0A1B3WE13</accession>
<sequence length="262" mass="29780">MRLDKFLSDMNKGTRKELKRLVRQGRVAVNGVTATNSGMAVNESDCIEVDGESVVYAKYEYYVMNKPQGVITATEDSRQDTVLDLMEENRRKDLFPVGRLDKDTVGLLLITNDGDLNHRLLSPKKHVDKEYVAKISGRVTEEDVKIFAKGVFIEDGFRALPAELKILSYREKATEEDLLDVEQSNAPQKHLSQGITEISIVIHEGKYHQVKKMFHAIGKEVFFLKRIRMGTLLLDEELAEGTYRKLTADELSGLMRITCKEK</sequence>
<evidence type="ECO:0000256" key="2">
    <source>
        <dbReference type="ARBA" id="ARBA00022884"/>
    </source>
</evidence>
<evidence type="ECO:0000259" key="6">
    <source>
        <dbReference type="SMART" id="SM00363"/>
    </source>
</evidence>
<evidence type="ECO:0000256" key="4">
    <source>
        <dbReference type="PROSITE-ProRule" id="PRU00182"/>
    </source>
</evidence>
<dbReference type="InterPro" id="IPR036986">
    <property type="entry name" value="S4_RNA-bd_sf"/>
</dbReference>
<feature type="domain" description="RNA-binding S4" evidence="6">
    <location>
        <begin position="1"/>
        <end position="60"/>
    </location>
</feature>
<dbReference type="GO" id="GO:0120159">
    <property type="term" value="F:rRNA pseudouridine synthase activity"/>
    <property type="evidence" value="ECO:0007669"/>
    <property type="project" value="UniProtKB-ARBA"/>
</dbReference>
<dbReference type="SMART" id="SM00363">
    <property type="entry name" value="S4"/>
    <property type="match status" value="1"/>
</dbReference>
<dbReference type="GO" id="GO:0000455">
    <property type="term" value="P:enzyme-directed rRNA pseudouridine synthesis"/>
    <property type="evidence" value="ECO:0007669"/>
    <property type="project" value="UniProtKB-ARBA"/>
</dbReference>
<reference evidence="8" key="1">
    <citation type="submission" date="2016-08" db="EMBL/GenBank/DDBJ databases">
        <authorList>
            <person name="Holder M.E."/>
            <person name="Ajami N.J."/>
            <person name="Petrosino J.F."/>
        </authorList>
    </citation>
    <scope>NUCLEOTIDE SEQUENCE [LARGE SCALE GENOMIC DNA]</scope>
    <source>
        <strain evidence="8">F0677</strain>
    </source>
</reference>
<dbReference type="InterPro" id="IPR006145">
    <property type="entry name" value="PsdUridine_synth_RsuA/RluA"/>
</dbReference>
<organism evidence="7 8">
    <name type="scientific">Dialister pneumosintes</name>
    <dbReference type="NCBI Taxonomy" id="39950"/>
    <lineage>
        <taxon>Bacteria</taxon>
        <taxon>Bacillati</taxon>
        <taxon>Bacillota</taxon>
        <taxon>Negativicutes</taxon>
        <taxon>Veillonellales</taxon>
        <taxon>Veillonellaceae</taxon>
        <taxon>Dialister</taxon>
    </lineage>
</organism>
<dbReference type="Gene3D" id="3.30.70.580">
    <property type="entry name" value="Pseudouridine synthase I, catalytic domain, N-terminal subdomain"/>
    <property type="match status" value="1"/>
</dbReference>
<gene>
    <name evidence="7" type="ORF">BCB69_03760</name>
</gene>
<proteinExistence type="inferred from homology"/>
<evidence type="ECO:0000313" key="8">
    <source>
        <dbReference type="Proteomes" id="UP000094757"/>
    </source>
</evidence>
<dbReference type="AlphaFoldDB" id="A0A1B3WE13"/>
<dbReference type="Pfam" id="PF00849">
    <property type="entry name" value="PseudoU_synth_2"/>
    <property type="match status" value="1"/>
</dbReference>
<dbReference type="InterPro" id="IPR042092">
    <property type="entry name" value="PsdUridine_s_RsuA/RluB/E/F_cat"/>
</dbReference>
<dbReference type="InterPro" id="IPR020094">
    <property type="entry name" value="TruA/RsuA/RluB/E/F_N"/>
</dbReference>
<dbReference type="PANTHER" id="PTHR47683">
    <property type="entry name" value="PSEUDOURIDINE SYNTHASE FAMILY PROTEIN-RELATED"/>
    <property type="match status" value="1"/>
</dbReference>
<evidence type="ECO:0000256" key="5">
    <source>
        <dbReference type="RuleBase" id="RU003887"/>
    </source>
</evidence>
<dbReference type="SUPFAM" id="SSF55120">
    <property type="entry name" value="Pseudouridine synthase"/>
    <property type="match status" value="1"/>
</dbReference>
<dbReference type="Gene3D" id="3.10.290.10">
    <property type="entry name" value="RNA-binding S4 domain"/>
    <property type="match status" value="1"/>
</dbReference>
<dbReference type="InterPro" id="IPR000748">
    <property type="entry name" value="PsdUridine_synth_RsuA/RluB/E/F"/>
</dbReference>
<dbReference type="PROSITE" id="PS01149">
    <property type="entry name" value="PSI_RSU"/>
    <property type="match status" value="1"/>
</dbReference>
<dbReference type="Pfam" id="PF01479">
    <property type="entry name" value="S4"/>
    <property type="match status" value="1"/>
</dbReference>
<dbReference type="GO" id="GO:0003723">
    <property type="term" value="F:RNA binding"/>
    <property type="evidence" value="ECO:0007669"/>
    <property type="project" value="UniProtKB-KW"/>
</dbReference>
<evidence type="ECO:0000256" key="1">
    <source>
        <dbReference type="ARBA" id="ARBA00008348"/>
    </source>
</evidence>
<dbReference type="PANTHER" id="PTHR47683:SF4">
    <property type="entry name" value="PSEUDOURIDINE SYNTHASE"/>
    <property type="match status" value="1"/>
</dbReference>
<dbReference type="Proteomes" id="UP000094757">
    <property type="component" value="Chromosome"/>
</dbReference>
<keyword evidence="3 5" id="KW-0413">Isomerase</keyword>
<dbReference type="EMBL" id="CP017037">
    <property type="protein sequence ID" value="AOH39155.1"/>
    <property type="molecule type" value="Genomic_DNA"/>
</dbReference>
<dbReference type="KEGG" id="dpn:BCB69_03760"/>
<dbReference type="InterPro" id="IPR020103">
    <property type="entry name" value="PsdUridine_synth_cat_dom_sf"/>
</dbReference>
<comment type="similarity">
    <text evidence="1 5">Belongs to the pseudouridine synthase RsuA family.</text>
</comment>
<protein>
    <recommendedName>
        <fullName evidence="5">Pseudouridine synthase</fullName>
        <ecNumber evidence="5">5.4.99.-</ecNumber>
    </recommendedName>
</protein>
<dbReference type="InterPro" id="IPR018496">
    <property type="entry name" value="PsdUridine_synth_RsuA/RluB_CS"/>
</dbReference>
<dbReference type="EC" id="5.4.99.-" evidence="5"/>
<dbReference type="CDD" id="cd02553">
    <property type="entry name" value="PseudoU_synth_RsuA"/>
    <property type="match status" value="1"/>
</dbReference>
<dbReference type="InterPro" id="IPR002942">
    <property type="entry name" value="S4_RNA-bd"/>
</dbReference>
<dbReference type="Gene3D" id="3.30.70.1560">
    <property type="entry name" value="Alpha-L RNA-binding motif"/>
    <property type="match status" value="1"/>
</dbReference>
<evidence type="ECO:0000256" key="3">
    <source>
        <dbReference type="ARBA" id="ARBA00023235"/>
    </source>
</evidence>
<dbReference type="SUPFAM" id="SSF55174">
    <property type="entry name" value="Alpha-L RNA-binding motif"/>
    <property type="match status" value="1"/>
</dbReference>
<dbReference type="InterPro" id="IPR050343">
    <property type="entry name" value="RsuA_PseudoU_synthase"/>
</dbReference>
<dbReference type="NCBIfam" id="TIGR00093">
    <property type="entry name" value="pseudouridine synthase"/>
    <property type="match status" value="1"/>
</dbReference>
<dbReference type="STRING" id="39950.BCB69_03760"/>